<keyword evidence="1" id="KW-0812">Transmembrane</keyword>
<dbReference type="RefSeq" id="WP_235058142.1">
    <property type="nucleotide sequence ID" value="NZ_JAKFHA010000048.1"/>
</dbReference>
<dbReference type="Proteomes" id="UP001165378">
    <property type="component" value="Unassembled WGS sequence"/>
</dbReference>
<reference evidence="2" key="1">
    <citation type="submission" date="2022-01" db="EMBL/GenBank/DDBJ databases">
        <title>Genome-Based Taxonomic Classification of the Phylum Actinobacteria.</title>
        <authorList>
            <person name="Gao Y."/>
        </authorList>
    </citation>
    <scope>NUCLEOTIDE SEQUENCE</scope>
    <source>
        <strain evidence="2">KLBMP 8922</strain>
    </source>
</reference>
<feature type="transmembrane region" description="Helical" evidence="1">
    <location>
        <begin position="42"/>
        <end position="65"/>
    </location>
</feature>
<comment type="caution">
    <text evidence="2">The sequence shown here is derived from an EMBL/GenBank/DDBJ whole genome shotgun (WGS) entry which is preliminary data.</text>
</comment>
<dbReference type="EMBL" id="JAKFHA010000048">
    <property type="protein sequence ID" value="MCF2533367.1"/>
    <property type="molecule type" value="Genomic_DNA"/>
</dbReference>
<dbReference type="AlphaFoldDB" id="A0AA41QAT3"/>
<sequence>MATRHDDGYRDLLSAMTDDVGAYELDPRGLAEKVRGRRRKRALVRGGVAVAALAVVAAIALPTVLGGDADNPAKPPAPTSLKLPDYPGLHCGDKVEAALKAPVKIPPNVQMGIQGVVSRGTDRAPEVVIGFGSVPDKAVGLTGPQLPQVLVVRDGVLVDKIGGTWMADSMYPPDVAAAAYTPMMEMMIVREHGGTSRRIKPSPWTSCEGVDWRAIMADLGAYQLIAVTSPPVTGYPVAWMNTSDRAGLMSSEPVPLAGLAVLTDADLEQYGVRWDDRIVTGGWQD</sequence>
<gene>
    <name evidence="2" type="ORF">LZ495_39970</name>
</gene>
<name>A0AA41QAT3_9ACTN</name>
<keyword evidence="1" id="KW-0472">Membrane</keyword>
<protein>
    <submittedName>
        <fullName evidence="2">Uncharacterized protein</fullName>
    </submittedName>
</protein>
<proteinExistence type="predicted"/>
<keyword evidence="3" id="KW-1185">Reference proteome</keyword>
<accession>A0AA41QAT3</accession>
<evidence type="ECO:0000313" key="2">
    <source>
        <dbReference type="EMBL" id="MCF2533367.1"/>
    </source>
</evidence>
<keyword evidence="1" id="KW-1133">Transmembrane helix</keyword>
<organism evidence="2 3">
    <name type="scientific">Yinghuangia soli</name>
    <dbReference type="NCBI Taxonomy" id="2908204"/>
    <lineage>
        <taxon>Bacteria</taxon>
        <taxon>Bacillati</taxon>
        <taxon>Actinomycetota</taxon>
        <taxon>Actinomycetes</taxon>
        <taxon>Kitasatosporales</taxon>
        <taxon>Streptomycetaceae</taxon>
        <taxon>Yinghuangia</taxon>
    </lineage>
</organism>
<evidence type="ECO:0000256" key="1">
    <source>
        <dbReference type="SAM" id="Phobius"/>
    </source>
</evidence>
<evidence type="ECO:0000313" key="3">
    <source>
        <dbReference type="Proteomes" id="UP001165378"/>
    </source>
</evidence>